<name>A0A4Y2BN38_ARAVE</name>
<reference evidence="1 2" key="1">
    <citation type="journal article" date="2019" name="Sci. Rep.">
        <title>Orb-weaving spider Araneus ventricosus genome elucidates the spidroin gene catalogue.</title>
        <authorList>
            <person name="Kono N."/>
            <person name="Nakamura H."/>
            <person name="Ohtoshi R."/>
            <person name="Moran D.A.P."/>
            <person name="Shinohara A."/>
            <person name="Yoshida Y."/>
            <person name="Fujiwara M."/>
            <person name="Mori M."/>
            <person name="Tomita M."/>
            <person name="Arakawa K."/>
        </authorList>
    </citation>
    <scope>NUCLEOTIDE SEQUENCE [LARGE SCALE GENOMIC DNA]</scope>
</reference>
<dbReference type="GO" id="GO:0003676">
    <property type="term" value="F:nucleic acid binding"/>
    <property type="evidence" value="ECO:0007669"/>
    <property type="project" value="InterPro"/>
</dbReference>
<protein>
    <submittedName>
        <fullName evidence="1">Uncharacterized protein</fullName>
    </submittedName>
</protein>
<accession>A0A4Y2BN38</accession>
<dbReference type="AlphaFoldDB" id="A0A4Y2BN38"/>
<dbReference type="Gene3D" id="3.30.420.10">
    <property type="entry name" value="Ribonuclease H-like superfamily/Ribonuclease H"/>
    <property type="match status" value="1"/>
</dbReference>
<dbReference type="EMBL" id="BGPR01000091">
    <property type="protein sequence ID" value="GBL93107.1"/>
    <property type="molecule type" value="Genomic_DNA"/>
</dbReference>
<organism evidence="1 2">
    <name type="scientific">Araneus ventricosus</name>
    <name type="common">Orbweaver spider</name>
    <name type="synonym">Epeira ventricosa</name>
    <dbReference type="NCBI Taxonomy" id="182803"/>
    <lineage>
        <taxon>Eukaryota</taxon>
        <taxon>Metazoa</taxon>
        <taxon>Ecdysozoa</taxon>
        <taxon>Arthropoda</taxon>
        <taxon>Chelicerata</taxon>
        <taxon>Arachnida</taxon>
        <taxon>Araneae</taxon>
        <taxon>Araneomorphae</taxon>
        <taxon>Entelegynae</taxon>
        <taxon>Araneoidea</taxon>
        <taxon>Araneidae</taxon>
        <taxon>Araneus</taxon>
    </lineage>
</organism>
<keyword evidence="2" id="KW-1185">Reference proteome</keyword>
<evidence type="ECO:0000313" key="1">
    <source>
        <dbReference type="EMBL" id="GBL93107.1"/>
    </source>
</evidence>
<dbReference type="Proteomes" id="UP000499080">
    <property type="component" value="Unassembled WGS sequence"/>
</dbReference>
<gene>
    <name evidence="1" type="ORF">AVEN_216460_1</name>
</gene>
<dbReference type="OrthoDB" id="10017160at2759"/>
<dbReference type="InterPro" id="IPR036397">
    <property type="entry name" value="RNaseH_sf"/>
</dbReference>
<proteinExistence type="predicted"/>
<sequence>MSGDLQYKKLCCRRVPELLSEENKNKRLASAVTFLSLHNEEGDDSLSRIVTGDETWVSPLLRSEDLPARQALRQRLLISGYYHRR</sequence>
<evidence type="ECO:0000313" key="2">
    <source>
        <dbReference type="Proteomes" id="UP000499080"/>
    </source>
</evidence>
<comment type="caution">
    <text evidence="1">The sequence shown here is derived from an EMBL/GenBank/DDBJ whole genome shotgun (WGS) entry which is preliminary data.</text>
</comment>